<organism evidence="5 6">
    <name type="scientific">Anaeramoeba flamelloides</name>
    <dbReference type="NCBI Taxonomy" id="1746091"/>
    <lineage>
        <taxon>Eukaryota</taxon>
        <taxon>Metamonada</taxon>
        <taxon>Anaeramoebidae</taxon>
        <taxon>Anaeramoeba</taxon>
    </lineage>
</organism>
<proteinExistence type="predicted"/>
<feature type="transmembrane region" description="Helical" evidence="3">
    <location>
        <begin position="12"/>
        <end position="33"/>
    </location>
</feature>
<evidence type="ECO:0000313" key="6">
    <source>
        <dbReference type="Proteomes" id="UP001146793"/>
    </source>
</evidence>
<dbReference type="GO" id="GO:0008381">
    <property type="term" value="F:mechanosensitive monoatomic ion channel activity"/>
    <property type="evidence" value="ECO:0007669"/>
    <property type="project" value="InterPro"/>
</dbReference>
<dbReference type="InterPro" id="IPR027272">
    <property type="entry name" value="Piezo"/>
</dbReference>
<accession>A0AAV7Y8J7</accession>
<feature type="transmembrane region" description="Helical" evidence="3">
    <location>
        <begin position="437"/>
        <end position="456"/>
    </location>
</feature>
<feature type="transmembrane region" description="Helical" evidence="3">
    <location>
        <begin position="232"/>
        <end position="250"/>
    </location>
</feature>
<protein>
    <submittedName>
        <fullName evidence="5">Piezo-type mechanosensitive ion channel component</fullName>
    </submittedName>
</protein>
<feature type="transmembrane region" description="Helical" evidence="3">
    <location>
        <begin position="966"/>
        <end position="988"/>
    </location>
</feature>
<keyword evidence="3" id="KW-1133">Transmembrane helix</keyword>
<dbReference type="PANTHER" id="PTHR13167">
    <property type="entry name" value="PIEZO-TYPE MECHANOSENSITIVE ION CHANNEL COMPONENT"/>
    <property type="match status" value="1"/>
</dbReference>
<dbReference type="GO" id="GO:0071260">
    <property type="term" value="P:cellular response to mechanical stimulus"/>
    <property type="evidence" value="ECO:0007669"/>
    <property type="project" value="TreeGrafter"/>
</dbReference>
<feature type="compositionally biased region" description="Basic and acidic residues" evidence="2">
    <location>
        <begin position="796"/>
        <end position="806"/>
    </location>
</feature>
<dbReference type="Pfam" id="PF23188">
    <property type="entry name" value="THU_Piezo1"/>
    <property type="match status" value="1"/>
</dbReference>
<feature type="transmembrane region" description="Helical" evidence="3">
    <location>
        <begin position="383"/>
        <end position="405"/>
    </location>
</feature>
<dbReference type="Proteomes" id="UP001146793">
    <property type="component" value="Unassembled WGS sequence"/>
</dbReference>
<feature type="transmembrane region" description="Helical" evidence="3">
    <location>
        <begin position="519"/>
        <end position="541"/>
    </location>
</feature>
<dbReference type="InterPro" id="IPR056768">
    <property type="entry name" value="THU_Piezo"/>
</dbReference>
<name>A0AAV7Y8J7_9EUKA</name>
<keyword evidence="3" id="KW-0812">Transmembrane</keyword>
<feature type="transmembrane region" description="Helical" evidence="3">
    <location>
        <begin position="338"/>
        <end position="371"/>
    </location>
</feature>
<feature type="transmembrane region" description="Helical" evidence="3">
    <location>
        <begin position="624"/>
        <end position="641"/>
    </location>
</feature>
<keyword evidence="3" id="KW-0472">Membrane</keyword>
<dbReference type="AlphaFoldDB" id="A0AAV7Y8J7"/>
<reference evidence="5" key="1">
    <citation type="submission" date="2022-08" db="EMBL/GenBank/DDBJ databases">
        <title>Novel sulphate-reducing endosymbionts in the free-living metamonad Anaeramoeba.</title>
        <authorList>
            <person name="Jerlstrom-Hultqvist J."/>
            <person name="Cepicka I."/>
            <person name="Gallot-Lavallee L."/>
            <person name="Salas-Leiva D."/>
            <person name="Curtis B.A."/>
            <person name="Zahonova K."/>
            <person name="Pipaliya S."/>
            <person name="Dacks J."/>
            <person name="Roger A.J."/>
        </authorList>
    </citation>
    <scope>NUCLEOTIDE SEQUENCE</scope>
    <source>
        <strain evidence="5">Busselton2</strain>
    </source>
</reference>
<feature type="transmembrane region" description="Helical" evidence="3">
    <location>
        <begin position="67"/>
        <end position="85"/>
    </location>
</feature>
<dbReference type="GO" id="GO:0050982">
    <property type="term" value="P:detection of mechanical stimulus"/>
    <property type="evidence" value="ECO:0007669"/>
    <property type="project" value="TreeGrafter"/>
</dbReference>
<evidence type="ECO:0000259" key="4">
    <source>
        <dbReference type="Pfam" id="PF23188"/>
    </source>
</evidence>
<feature type="transmembrane region" description="Helical" evidence="3">
    <location>
        <begin position="937"/>
        <end position="954"/>
    </location>
</feature>
<feature type="region of interest" description="Disordered" evidence="2">
    <location>
        <begin position="109"/>
        <end position="137"/>
    </location>
</feature>
<dbReference type="GO" id="GO:0042391">
    <property type="term" value="P:regulation of membrane potential"/>
    <property type="evidence" value="ECO:0007669"/>
    <property type="project" value="TreeGrafter"/>
</dbReference>
<feature type="coiled-coil region" evidence="1">
    <location>
        <begin position="686"/>
        <end position="713"/>
    </location>
</feature>
<dbReference type="GO" id="GO:0005261">
    <property type="term" value="F:monoatomic cation channel activity"/>
    <property type="evidence" value="ECO:0007669"/>
    <property type="project" value="TreeGrafter"/>
</dbReference>
<comment type="caution">
    <text evidence="5">The sequence shown here is derived from an EMBL/GenBank/DDBJ whole genome shotgun (WGS) entry which is preliminary data.</text>
</comment>
<feature type="region of interest" description="Disordered" evidence="2">
    <location>
        <begin position="778"/>
        <end position="817"/>
    </location>
</feature>
<feature type="compositionally biased region" description="Acidic residues" evidence="2">
    <location>
        <begin position="783"/>
        <end position="795"/>
    </location>
</feature>
<keyword evidence="1" id="KW-0175">Coiled coil</keyword>
<evidence type="ECO:0000256" key="2">
    <source>
        <dbReference type="SAM" id="MobiDB-lite"/>
    </source>
</evidence>
<evidence type="ECO:0000313" key="5">
    <source>
        <dbReference type="EMBL" id="KAJ3424187.1"/>
    </source>
</evidence>
<feature type="domain" description="Piezo transmembrane helical unit" evidence="4">
    <location>
        <begin position="919"/>
        <end position="1002"/>
    </location>
</feature>
<feature type="compositionally biased region" description="Low complexity" evidence="2">
    <location>
        <begin position="109"/>
        <end position="122"/>
    </location>
</feature>
<evidence type="ECO:0000256" key="1">
    <source>
        <dbReference type="SAM" id="Coils"/>
    </source>
</evidence>
<dbReference type="GO" id="GO:0016020">
    <property type="term" value="C:membrane"/>
    <property type="evidence" value="ECO:0007669"/>
    <property type="project" value="InterPro"/>
</dbReference>
<feature type="transmembrane region" description="Helical" evidence="3">
    <location>
        <begin position="576"/>
        <end position="595"/>
    </location>
</feature>
<gene>
    <name evidence="5" type="ORF">M0812_29821</name>
</gene>
<dbReference type="EMBL" id="JANTQA010000075">
    <property type="protein sequence ID" value="KAJ3424187.1"/>
    <property type="molecule type" value="Genomic_DNA"/>
</dbReference>
<sequence length="1025" mass="122092">MIHTITHNEKRLKFVFFLLTTSIGLTLLGRYAYQFEYIRDVITDIMDDLFFFEDFGLWVSKDGAWKSFLPLSFLFLYLITELGYLRKSSKLNEIKGDWVEENVKYSSSKSLSNEESTSTNTNQDNEGDSEKSKQTTDQLNDMYRDQTNKLEEINKLDIQERKAELKKLQKEYNTSFIDKYFTIQLKKFCFIFHSAKFKHDFLDYFKENYPGFIEFTKRFIFMHAFKFNIKRIWPFIFVYCNLVILAIYAYQFQMFNELYGKKIFEYLGFTSNSVSEEIKGALWILITLRLAQQVDFYKKKHYPNQNNFTIFLENEKIDRDSTLQRLVQGIKYSTNNFLFIFGTLLLEITVLITAFLNNSLYGIFCIIILSILTFKKKRRNLKLYIFFILIVGVALLIRYLIVLGLPPFEESFYDDYETDISNDMLYWLGIKIRKSKYLAGDFFILFFLSINTKCWIEKKNLLKKSNNWNKNKNKNQDQYKNENENEDEKDSHMEIDLDNIYNNENEIYEFSNKNTFETILLAVVSKIKIVIIILIFLYSIISLTLWNVVYVLVSMYFLHKLSDFKIQKSIRPFKKLKIFVIFTSLLIVFSTAPFFPESTDSFSYRNVFGFNATDMSTRFSNEGVNSHIMLFFLLNIGIIFFQSKYFKGLLIYNIEDFQIVSERAKSIKKDTLLKLKLKRIIERMERNNRKDRIQQIREKLKDLKVQQFGLEKKKSVKKQKIRNTPSIRQKKLENEIFDQEDDNNKTKKPLTKKLMKKITNLAKKKKKKTKLNIIKEKDKEEDGKEDEDEDEDEKDDEVKEKEKEKEKEDEEEDKKNMIVLESEEEGDKQFFSWNEEEKIVGEDKATIGPSAQTAQAFKKLQKEKAKKKKYKLFERIIAKKRYKDPKTAMRMNKKGELVHKKPSTIFLLLSAIYYFFLDNTEYLCYIGFVLIPFNNPSLISLVYPTLLFCFAIMVQPGRKFWQIQIGYSQLVIALTFFFQLDIFCVCYFDQKWGYYSIISQCQLDKCQAGSESYIEYLLGFYKMNR</sequence>
<evidence type="ECO:0000256" key="3">
    <source>
        <dbReference type="SAM" id="Phobius"/>
    </source>
</evidence>
<dbReference type="PANTHER" id="PTHR13167:SF25">
    <property type="entry name" value="PIEZO-TYPE MECHANOSENSITIVE ION CHANNEL COMPONENT"/>
    <property type="match status" value="1"/>
</dbReference>